<dbReference type="EMBL" id="HG994355">
    <property type="protein sequence ID" value="CAF2152714.1"/>
    <property type="molecule type" value="Genomic_DNA"/>
</dbReference>
<evidence type="ECO:0000256" key="3">
    <source>
        <dbReference type="ARBA" id="ARBA00022577"/>
    </source>
</evidence>
<accession>A0A816XXE8</accession>
<keyword evidence="4" id="KW-0611">Plant defense</keyword>
<name>A0A816XXE8_BRANA</name>
<evidence type="ECO:0000256" key="5">
    <source>
        <dbReference type="ARBA" id="ARBA00023157"/>
    </source>
</evidence>
<dbReference type="GO" id="GO:0050832">
    <property type="term" value="P:defense response to fungus"/>
    <property type="evidence" value="ECO:0007669"/>
    <property type="project" value="UniProtKB-KW"/>
</dbReference>
<sequence length="85" mass="9602">METTKTCVKLFWVVILAIALSNYNVMAVPVMKPAISGHCIAKCSATYHTYECYHDCREERFRDGDCDPKTQMCCCVGTQIYKPLG</sequence>
<evidence type="ECO:0000256" key="1">
    <source>
        <dbReference type="ARBA" id="ARBA00006722"/>
    </source>
</evidence>
<dbReference type="Pfam" id="PF24552">
    <property type="entry name" value="Defensin"/>
    <property type="match status" value="1"/>
</dbReference>
<gene>
    <name evidence="8" type="ORF">DARMORV10_A01P29300.1</name>
</gene>
<reference evidence="8" key="1">
    <citation type="submission" date="2021-01" db="EMBL/GenBank/DDBJ databases">
        <authorList>
            <consortium name="Genoscope - CEA"/>
            <person name="William W."/>
        </authorList>
    </citation>
    <scope>NUCLEOTIDE SEQUENCE</scope>
</reference>
<comment type="similarity">
    <text evidence="1">Belongs to the DEFL family.</text>
</comment>
<feature type="chain" id="PRO_5032607857" evidence="6">
    <location>
        <begin position="28"/>
        <end position="85"/>
    </location>
</feature>
<evidence type="ECO:0000313" key="8">
    <source>
        <dbReference type="EMBL" id="CAF2152714.1"/>
    </source>
</evidence>
<evidence type="ECO:0000256" key="6">
    <source>
        <dbReference type="SAM" id="SignalP"/>
    </source>
</evidence>
<keyword evidence="5" id="KW-1015">Disulfide bond</keyword>
<keyword evidence="3" id="KW-0295">Fungicide</keyword>
<keyword evidence="2" id="KW-0929">Antimicrobial</keyword>
<feature type="signal peptide" evidence="6">
    <location>
        <begin position="1"/>
        <end position="27"/>
    </location>
</feature>
<proteinExistence type="inferred from homology"/>
<organism evidence="8">
    <name type="scientific">Brassica napus</name>
    <name type="common">Rape</name>
    <dbReference type="NCBI Taxonomy" id="3708"/>
    <lineage>
        <taxon>Eukaryota</taxon>
        <taxon>Viridiplantae</taxon>
        <taxon>Streptophyta</taxon>
        <taxon>Embryophyta</taxon>
        <taxon>Tracheophyta</taxon>
        <taxon>Spermatophyta</taxon>
        <taxon>Magnoliopsida</taxon>
        <taxon>eudicotyledons</taxon>
        <taxon>Gunneridae</taxon>
        <taxon>Pentapetalae</taxon>
        <taxon>rosids</taxon>
        <taxon>malvids</taxon>
        <taxon>Brassicales</taxon>
        <taxon>Brassicaceae</taxon>
        <taxon>Brassiceae</taxon>
        <taxon>Brassica</taxon>
    </lineage>
</organism>
<dbReference type="AlphaFoldDB" id="A0A816XXE8"/>
<dbReference type="Proteomes" id="UP001295469">
    <property type="component" value="Chromosome A01"/>
</dbReference>
<evidence type="ECO:0000256" key="2">
    <source>
        <dbReference type="ARBA" id="ARBA00022529"/>
    </source>
</evidence>
<dbReference type="GO" id="GO:0031640">
    <property type="term" value="P:killing of cells of another organism"/>
    <property type="evidence" value="ECO:0007669"/>
    <property type="project" value="UniProtKB-KW"/>
</dbReference>
<keyword evidence="6" id="KW-0732">Signal</keyword>
<dbReference type="InterPro" id="IPR056373">
    <property type="entry name" value="Defensin-like_dom"/>
</dbReference>
<evidence type="ECO:0000256" key="4">
    <source>
        <dbReference type="ARBA" id="ARBA00022821"/>
    </source>
</evidence>
<evidence type="ECO:0000259" key="7">
    <source>
        <dbReference type="Pfam" id="PF24552"/>
    </source>
</evidence>
<feature type="domain" description="Defensin-like" evidence="7">
    <location>
        <begin position="38"/>
        <end position="75"/>
    </location>
</feature>
<protein>
    <submittedName>
        <fullName evidence="8">(rape) hypothetical protein</fullName>
    </submittedName>
</protein>